<keyword evidence="5" id="KW-1185">Reference proteome</keyword>
<feature type="compositionally biased region" description="Pro residues" evidence="2">
    <location>
        <begin position="18"/>
        <end position="35"/>
    </location>
</feature>
<keyword evidence="3" id="KW-0812">Transmembrane</keyword>
<evidence type="ECO:0000256" key="1">
    <source>
        <dbReference type="SAM" id="Coils"/>
    </source>
</evidence>
<feature type="region of interest" description="Disordered" evidence="2">
    <location>
        <begin position="1"/>
        <end position="83"/>
    </location>
</feature>
<accession>A0A9P7N8V1</accession>
<reference evidence="4" key="1">
    <citation type="journal article" date="2020" name="bioRxiv">
        <title>Whole genome comparisons of ergot fungi reveals the divergence and evolution of species within the genus Claviceps are the result of varying mechanisms driving genome evolution and host range expansion.</title>
        <authorList>
            <person name="Wyka S.A."/>
            <person name="Mondo S.J."/>
            <person name="Liu M."/>
            <person name="Dettman J."/>
            <person name="Nalam V."/>
            <person name="Broders K.D."/>
        </authorList>
    </citation>
    <scope>NUCLEOTIDE SEQUENCE</scope>
    <source>
        <strain evidence="4">CCC 602</strain>
    </source>
</reference>
<feature type="coiled-coil region" evidence="1">
    <location>
        <begin position="241"/>
        <end position="268"/>
    </location>
</feature>
<keyword evidence="1" id="KW-0175">Coiled coil</keyword>
<dbReference type="Proteomes" id="UP000748025">
    <property type="component" value="Unassembled WGS sequence"/>
</dbReference>
<organism evidence="4 5">
    <name type="scientific">Claviceps pusilla</name>
    <dbReference type="NCBI Taxonomy" id="123648"/>
    <lineage>
        <taxon>Eukaryota</taxon>
        <taxon>Fungi</taxon>
        <taxon>Dikarya</taxon>
        <taxon>Ascomycota</taxon>
        <taxon>Pezizomycotina</taxon>
        <taxon>Sordariomycetes</taxon>
        <taxon>Hypocreomycetidae</taxon>
        <taxon>Hypocreales</taxon>
        <taxon>Clavicipitaceae</taxon>
        <taxon>Claviceps</taxon>
    </lineage>
</organism>
<evidence type="ECO:0000256" key="2">
    <source>
        <dbReference type="SAM" id="MobiDB-lite"/>
    </source>
</evidence>
<evidence type="ECO:0000313" key="4">
    <source>
        <dbReference type="EMBL" id="KAG5999442.1"/>
    </source>
</evidence>
<comment type="caution">
    <text evidence="4">The sequence shown here is derived from an EMBL/GenBank/DDBJ whole genome shotgun (WGS) entry which is preliminary data.</text>
</comment>
<proteinExistence type="predicted"/>
<dbReference type="EMBL" id="SRPW01001709">
    <property type="protein sequence ID" value="KAG5999442.1"/>
    <property type="molecule type" value="Genomic_DNA"/>
</dbReference>
<dbReference type="OrthoDB" id="5215647at2759"/>
<dbReference type="AlphaFoldDB" id="A0A9P7N8V1"/>
<feature type="transmembrane region" description="Helical" evidence="3">
    <location>
        <begin position="211"/>
        <end position="232"/>
    </location>
</feature>
<keyword evidence="3" id="KW-0472">Membrane</keyword>
<protein>
    <submittedName>
        <fullName evidence="4">Uncharacterized protein</fullName>
    </submittedName>
</protein>
<keyword evidence="3" id="KW-1133">Transmembrane helix</keyword>
<gene>
    <name evidence="4" type="ORF">E4U43_002074</name>
</gene>
<evidence type="ECO:0000313" key="5">
    <source>
        <dbReference type="Proteomes" id="UP000748025"/>
    </source>
</evidence>
<sequence>MASTTSPSQPPMRTIDPQPMPSPSNAPYFPPPPGPQGYYYQPGPDPKLSPQLNPDSHLPNQPEPDPGSTPNVQTVPGHTLTPVAPPAVVDVRNLKANAQFHLREFLGVRQEIRRVGHENNAAYELESRLKNQAGLILGDLSSLQAEVRALAKTAQGSRWSRLFVGGAIAALIPAVRKIFRRGSDEESQISSNDTEYAFRRSRGLLSGMKHAVLGGGAFAKIALFVFAVLYVFQNEVTIRVARTLNKRLKRLTERVERGDDDLNEADLRILDGWRWRVILW</sequence>
<evidence type="ECO:0000256" key="3">
    <source>
        <dbReference type="SAM" id="Phobius"/>
    </source>
</evidence>
<name>A0A9P7N8V1_9HYPO</name>